<feature type="domain" description="C2H2-type" evidence="6">
    <location>
        <begin position="116"/>
        <end position="145"/>
    </location>
</feature>
<protein>
    <submittedName>
        <fullName evidence="7">Zinc finger protein</fullName>
    </submittedName>
</protein>
<evidence type="ECO:0000256" key="2">
    <source>
        <dbReference type="ARBA" id="ARBA00022737"/>
    </source>
</evidence>
<keyword evidence="1" id="KW-0479">Metal-binding</keyword>
<evidence type="ECO:0000313" key="7">
    <source>
        <dbReference type="EMBL" id="KAF2645145.1"/>
    </source>
</evidence>
<keyword evidence="2" id="KW-0677">Repeat</keyword>
<keyword evidence="3 5" id="KW-0863">Zinc-finger</keyword>
<dbReference type="OrthoDB" id="6077919at2759"/>
<feature type="domain" description="C2H2-type" evidence="6">
    <location>
        <begin position="251"/>
        <end position="276"/>
    </location>
</feature>
<sequence length="303" mass="34797">MYPCETCSRTFNSGRAVWNHQDAARHWSCATQSCHEEFSTRQESQNHGDDGCSYRYAPFECEMCYFDSYCAETVNDHRDDENHWRPQYPCEACRSVFNTPQAARKHMDATNHWRVYYCESCKKGFQNENNLKQHKNSATHRGTNLTCPFCQKGFTTATGVTLHLETGSCPRARDMNHDTILSEIRRRDPSHLITKKLLTYPDTTTGSTTATPASYNRESKKYECYLCHRGFVSLQALNQHVNSPAHRMNVYHCPGKRCGKEFRTLSGLFNHLESETCGAVRFEAVQRNIGGFLEGGRRRIAFA</sequence>
<name>A0A6A6SBH0_9PLEO</name>
<evidence type="ECO:0000256" key="5">
    <source>
        <dbReference type="PROSITE-ProRule" id="PRU00042"/>
    </source>
</evidence>
<accession>A0A6A6SBH0</accession>
<keyword evidence="8" id="KW-1185">Reference proteome</keyword>
<dbReference type="EMBL" id="MU006778">
    <property type="protein sequence ID" value="KAF2645145.1"/>
    <property type="molecule type" value="Genomic_DNA"/>
</dbReference>
<dbReference type="PANTHER" id="PTHR24379">
    <property type="entry name" value="KRAB AND ZINC FINGER DOMAIN-CONTAINING"/>
    <property type="match status" value="1"/>
</dbReference>
<evidence type="ECO:0000313" key="8">
    <source>
        <dbReference type="Proteomes" id="UP000799753"/>
    </source>
</evidence>
<organism evidence="7 8">
    <name type="scientific">Massarina eburnea CBS 473.64</name>
    <dbReference type="NCBI Taxonomy" id="1395130"/>
    <lineage>
        <taxon>Eukaryota</taxon>
        <taxon>Fungi</taxon>
        <taxon>Dikarya</taxon>
        <taxon>Ascomycota</taxon>
        <taxon>Pezizomycotina</taxon>
        <taxon>Dothideomycetes</taxon>
        <taxon>Pleosporomycetidae</taxon>
        <taxon>Pleosporales</taxon>
        <taxon>Massarineae</taxon>
        <taxon>Massarinaceae</taxon>
        <taxon>Massarina</taxon>
    </lineage>
</organism>
<proteinExistence type="predicted"/>
<dbReference type="PROSITE" id="PS50157">
    <property type="entry name" value="ZINC_FINGER_C2H2_2"/>
    <property type="match status" value="4"/>
</dbReference>
<dbReference type="Gene3D" id="3.30.160.60">
    <property type="entry name" value="Classic Zinc Finger"/>
    <property type="match status" value="2"/>
</dbReference>
<gene>
    <name evidence="7" type="ORF">P280DRAFT_466382</name>
</gene>
<dbReference type="InterPro" id="IPR036236">
    <property type="entry name" value="Znf_C2H2_sf"/>
</dbReference>
<dbReference type="AlphaFoldDB" id="A0A6A6SBH0"/>
<evidence type="ECO:0000256" key="1">
    <source>
        <dbReference type="ARBA" id="ARBA00022723"/>
    </source>
</evidence>
<reference evidence="7" key="1">
    <citation type="journal article" date="2020" name="Stud. Mycol.">
        <title>101 Dothideomycetes genomes: a test case for predicting lifestyles and emergence of pathogens.</title>
        <authorList>
            <person name="Haridas S."/>
            <person name="Albert R."/>
            <person name="Binder M."/>
            <person name="Bloem J."/>
            <person name="Labutti K."/>
            <person name="Salamov A."/>
            <person name="Andreopoulos B."/>
            <person name="Baker S."/>
            <person name="Barry K."/>
            <person name="Bills G."/>
            <person name="Bluhm B."/>
            <person name="Cannon C."/>
            <person name="Castanera R."/>
            <person name="Culley D."/>
            <person name="Daum C."/>
            <person name="Ezra D."/>
            <person name="Gonzalez J."/>
            <person name="Henrissat B."/>
            <person name="Kuo A."/>
            <person name="Liang C."/>
            <person name="Lipzen A."/>
            <person name="Lutzoni F."/>
            <person name="Magnuson J."/>
            <person name="Mondo S."/>
            <person name="Nolan M."/>
            <person name="Ohm R."/>
            <person name="Pangilinan J."/>
            <person name="Park H.-J."/>
            <person name="Ramirez L."/>
            <person name="Alfaro M."/>
            <person name="Sun H."/>
            <person name="Tritt A."/>
            <person name="Yoshinaga Y."/>
            <person name="Zwiers L.-H."/>
            <person name="Turgeon B."/>
            <person name="Goodwin S."/>
            <person name="Spatafora J."/>
            <person name="Crous P."/>
            <person name="Grigoriev I."/>
        </authorList>
    </citation>
    <scope>NUCLEOTIDE SEQUENCE</scope>
    <source>
        <strain evidence="7">CBS 473.64</strain>
    </source>
</reference>
<dbReference type="Proteomes" id="UP000799753">
    <property type="component" value="Unassembled WGS sequence"/>
</dbReference>
<dbReference type="InterPro" id="IPR022755">
    <property type="entry name" value="Znf_C2H2_jaz"/>
</dbReference>
<dbReference type="PANTHER" id="PTHR24379:SF121">
    <property type="entry name" value="C2H2-TYPE DOMAIN-CONTAINING PROTEIN"/>
    <property type="match status" value="1"/>
</dbReference>
<dbReference type="InterPro" id="IPR013087">
    <property type="entry name" value="Znf_C2H2_type"/>
</dbReference>
<dbReference type="GO" id="GO:0008270">
    <property type="term" value="F:zinc ion binding"/>
    <property type="evidence" value="ECO:0007669"/>
    <property type="project" value="UniProtKB-KW"/>
</dbReference>
<evidence type="ECO:0000259" key="6">
    <source>
        <dbReference type="PROSITE" id="PS50157"/>
    </source>
</evidence>
<dbReference type="Pfam" id="PF13912">
    <property type="entry name" value="zf-C2H2_6"/>
    <property type="match status" value="1"/>
</dbReference>
<dbReference type="PROSITE" id="PS00028">
    <property type="entry name" value="ZINC_FINGER_C2H2_1"/>
    <property type="match status" value="3"/>
</dbReference>
<dbReference type="SMART" id="SM00355">
    <property type="entry name" value="ZnF_C2H2"/>
    <property type="match status" value="7"/>
</dbReference>
<evidence type="ECO:0000256" key="4">
    <source>
        <dbReference type="ARBA" id="ARBA00022833"/>
    </source>
</evidence>
<feature type="domain" description="C2H2-type" evidence="6">
    <location>
        <begin position="222"/>
        <end position="246"/>
    </location>
</feature>
<keyword evidence="4" id="KW-0862">Zinc</keyword>
<dbReference type="SUPFAM" id="SSF57667">
    <property type="entry name" value="beta-beta-alpha zinc fingers"/>
    <property type="match status" value="2"/>
</dbReference>
<dbReference type="Pfam" id="PF12171">
    <property type="entry name" value="zf-C2H2_jaz"/>
    <property type="match status" value="1"/>
</dbReference>
<evidence type="ECO:0000256" key="3">
    <source>
        <dbReference type="ARBA" id="ARBA00022771"/>
    </source>
</evidence>
<feature type="domain" description="C2H2-type" evidence="6">
    <location>
        <begin position="2"/>
        <end position="26"/>
    </location>
</feature>
<dbReference type="Pfam" id="PF00096">
    <property type="entry name" value="zf-C2H2"/>
    <property type="match status" value="1"/>
</dbReference>